<dbReference type="GO" id="GO:0030154">
    <property type="term" value="P:cell differentiation"/>
    <property type="evidence" value="ECO:0007669"/>
    <property type="project" value="UniProtKB-ARBA"/>
</dbReference>
<evidence type="ECO:0000313" key="3">
    <source>
        <dbReference type="EMBL" id="KAK5584890.1"/>
    </source>
</evidence>
<organism evidence="3 4">
    <name type="scientific">Dictyostelium firmibasis</name>
    <dbReference type="NCBI Taxonomy" id="79012"/>
    <lineage>
        <taxon>Eukaryota</taxon>
        <taxon>Amoebozoa</taxon>
        <taxon>Evosea</taxon>
        <taxon>Eumycetozoa</taxon>
        <taxon>Dictyostelia</taxon>
        <taxon>Dictyosteliales</taxon>
        <taxon>Dictyosteliaceae</taxon>
        <taxon>Dictyostelium</taxon>
    </lineage>
</organism>
<dbReference type="GO" id="GO:0005737">
    <property type="term" value="C:cytoplasm"/>
    <property type="evidence" value="ECO:0007669"/>
    <property type="project" value="TreeGrafter"/>
</dbReference>
<dbReference type="PROSITE" id="PS01003">
    <property type="entry name" value="TCTP_2"/>
    <property type="match status" value="1"/>
</dbReference>
<dbReference type="InterPro" id="IPR011057">
    <property type="entry name" value="Mss4-like_sf"/>
</dbReference>
<comment type="caution">
    <text evidence="3">The sequence shown here is derived from an EMBL/GenBank/DDBJ whole genome shotgun (WGS) entry which is preliminary data.</text>
</comment>
<sequence length="174" mass="19558">MRVFKDIVGYSHDELCSDAYAMNEIFNGLIFEVQAKMVTIDLDVKVNTGANAAAEETEEDEGVDAAGVQQVINIVNALRLVETSFDKKSYTGYIKAYMKDLMAKLEESNPGRVADFKKDATDFVKSVLGKFDEYKFYTGENMDADGHVALMYYKPGETDPIFLYFKDGLESVKY</sequence>
<gene>
    <name evidence="3" type="ORF">RB653_006508</name>
</gene>
<dbReference type="Gene3D" id="2.170.150.10">
    <property type="entry name" value="Metal Binding Protein, Guanine Nucleotide Exchange Factor, Chain A"/>
    <property type="match status" value="1"/>
</dbReference>
<reference evidence="3 4" key="1">
    <citation type="submission" date="2023-11" db="EMBL/GenBank/DDBJ databases">
        <title>Dfirmibasis_genome.</title>
        <authorList>
            <person name="Edelbroek B."/>
            <person name="Kjellin J."/>
            <person name="Jerlstrom-Hultqvist J."/>
            <person name="Soderbom F."/>
        </authorList>
    </citation>
    <scope>NUCLEOTIDE SEQUENCE [LARGE SCALE GENOMIC DNA]</scope>
    <source>
        <strain evidence="3 4">TNS-C-14</strain>
    </source>
</reference>
<dbReference type="InterPro" id="IPR011323">
    <property type="entry name" value="Mss4/transl-control_tumour"/>
</dbReference>
<dbReference type="GO" id="GO:0006907">
    <property type="term" value="P:pinocytosis"/>
    <property type="evidence" value="ECO:0007669"/>
    <property type="project" value="UniProtKB-ARBA"/>
</dbReference>
<dbReference type="Proteomes" id="UP001344447">
    <property type="component" value="Unassembled WGS sequence"/>
</dbReference>
<dbReference type="PANTHER" id="PTHR11991">
    <property type="entry name" value="TRANSLATIONALLY CONTROLLED TUMOR PROTEIN-RELATED"/>
    <property type="match status" value="1"/>
</dbReference>
<comment type="similarity">
    <text evidence="1">Belongs to the TCTP family.</text>
</comment>
<dbReference type="PANTHER" id="PTHR11991:SF0">
    <property type="entry name" value="TRANSLATIONALLY-CONTROLLED TUMOR PROTEIN"/>
    <property type="match status" value="1"/>
</dbReference>
<dbReference type="EMBL" id="JAVFKY010000001">
    <property type="protein sequence ID" value="KAK5584890.1"/>
    <property type="molecule type" value="Genomic_DNA"/>
</dbReference>
<dbReference type="FunFam" id="2.170.150.10:FF:000002">
    <property type="entry name" value="Translationally-controlled tumor protein homolog"/>
    <property type="match status" value="1"/>
</dbReference>
<dbReference type="SUPFAM" id="SSF51316">
    <property type="entry name" value="Mss4-like"/>
    <property type="match status" value="1"/>
</dbReference>
<protein>
    <recommendedName>
        <fullName evidence="2">TCTP domain-containing protein</fullName>
    </recommendedName>
</protein>
<proteinExistence type="inferred from homology"/>
<dbReference type="InterPro" id="IPR034737">
    <property type="entry name" value="TCTP"/>
</dbReference>
<name>A0AAN7UC45_9MYCE</name>
<dbReference type="PROSITE" id="PS51797">
    <property type="entry name" value="TCTP_3"/>
    <property type="match status" value="1"/>
</dbReference>
<dbReference type="AlphaFoldDB" id="A0AAN7UC45"/>
<accession>A0AAN7UC45</accession>
<dbReference type="InterPro" id="IPR018103">
    <property type="entry name" value="Translation_control_tumour_CS"/>
</dbReference>
<dbReference type="GO" id="GO:0005509">
    <property type="term" value="F:calcium ion binding"/>
    <property type="evidence" value="ECO:0007669"/>
    <property type="project" value="TreeGrafter"/>
</dbReference>
<dbReference type="Pfam" id="PF00838">
    <property type="entry name" value="TCTP"/>
    <property type="match status" value="1"/>
</dbReference>
<evidence type="ECO:0000259" key="2">
    <source>
        <dbReference type="PROSITE" id="PS51797"/>
    </source>
</evidence>
<dbReference type="GO" id="GO:0010507">
    <property type="term" value="P:negative regulation of autophagy"/>
    <property type="evidence" value="ECO:0007669"/>
    <property type="project" value="UniProtKB-ARBA"/>
</dbReference>
<keyword evidence="4" id="KW-1185">Reference proteome</keyword>
<evidence type="ECO:0000313" key="4">
    <source>
        <dbReference type="Proteomes" id="UP001344447"/>
    </source>
</evidence>
<feature type="domain" description="TCTP" evidence="2">
    <location>
        <begin position="1"/>
        <end position="174"/>
    </location>
</feature>
<evidence type="ECO:0000256" key="1">
    <source>
        <dbReference type="PROSITE-ProRule" id="PRU01133"/>
    </source>
</evidence>
<dbReference type="InterPro" id="IPR018105">
    <property type="entry name" value="Translational_control_tumour_p"/>
</dbReference>
<dbReference type="GO" id="GO:0019954">
    <property type="term" value="P:asexual reproduction"/>
    <property type="evidence" value="ECO:0007669"/>
    <property type="project" value="UniProtKB-ARBA"/>
</dbReference>